<dbReference type="InterPro" id="IPR052260">
    <property type="entry name" value="Autophagy_Rcpt_SigReg"/>
</dbReference>
<feature type="compositionally biased region" description="Acidic residues" evidence="9">
    <location>
        <begin position="584"/>
        <end position="598"/>
    </location>
</feature>
<dbReference type="SUPFAM" id="SSF46934">
    <property type="entry name" value="UBA-like"/>
    <property type="match status" value="1"/>
</dbReference>
<evidence type="ECO:0000256" key="5">
    <source>
        <dbReference type="ARBA" id="ARBA00022771"/>
    </source>
</evidence>
<dbReference type="SMART" id="SM00165">
    <property type="entry name" value="UBA"/>
    <property type="match status" value="1"/>
</dbReference>
<dbReference type="InterPro" id="IPR015940">
    <property type="entry name" value="UBA"/>
</dbReference>
<keyword evidence="4" id="KW-0479">Metal-binding</keyword>
<proteinExistence type="predicted"/>
<keyword evidence="5 8" id="KW-0863">Zinc-finger</keyword>
<evidence type="ECO:0000256" key="9">
    <source>
        <dbReference type="SAM" id="MobiDB-lite"/>
    </source>
</evidence>
<feature type="compositionally biased region" description="Polar residues" evidence="9">
    <location>
        <begin position="213"/>
        <end position="224"/>
    </location>
</feature>
<evidence type="ECO:0000259" key="10">
    <source>
        <dbReference type="PROSITE" id="PS50030"/>
    </source>
</evidence>
<evidence type="ECO:0000256" key="4">
    <source>
        <dbReference type="ARBA" id="ARBA00022723"/>
    </source>
</evidence>
<dbReference type="CDD" id="cd02340">
    <property type="entry name" value="ZZ_NBR1_like"/>
    <property type="match status" value="1"/>
</dbReference>
<evidence type="ECO:0000256" key="7">
    <source>
        <dbReference type="ARBA" id="ARBA00023242"/>
    </source>
</evidence>
<dbReference type="VEuPathDB" id="VectorBase:AFUN008798"/>
<dbReference type="CDD" id="cd05992">
    <property type="entry name" value="PB1"/>
    <property type="match status" value="1"/>
</dbReference>
<dbReference type="VEuPathDB" id="VectorBase:AFUN2_010667"/>
<dbReference type="FunFam" id="1.10.8.10:FF:000034">
    <property type="entry name" value="Sequestosome 1"/>
    <property type="match status" value="1"/>
</dbReference>
<feature type="compositionally biased region" description="Basic and acidic residues" evidence="9">
    <location>
        <begin position="275"/>
        <end position="287"/>
    </location>
</feature>
<organism evidence="12">
    <name type="scientific">Anopheles funestus</name>
    <name type="common">African malaria mosquito</name>
    <dbReference type="NCBI Taxonomy" id="62324"/>
    <lineage>
        <taxon>Eukaryota</taxon>
        <taxon>Metazoa</taxon>
        <taxon>Ecdysozoa</taxon>
        <taxon>Arthropoda</taxon>
        <taxon>Hexapoda</taxon>
        <taxon>Insecta</taxon>
        <taxon>Pterygota</taxon>
        <taxon>Neoptera</taxon>
        <taxon>Endopterygota</taxon>
        <taxon>Diptera</taxon>
        <taxon>Nematocera</taxon>
        <taxon>Culicoidea</taxon>
        <taxon>Culicidae</taxon>
        <taxon>Anophelinae</taxon>
        <taxon>Anopheles</taxon>
    </lineage>
</organism>
<dbReference type="GO" id="GO:0005080">
    <property type="term" value="F:protein kinase C binding"/>
    <property type="evidence" value="ECO:0007669"/>
    <property type="project" value="TreeGrafter"/>
</dbReference>
<evidence type="ECO:0000259" key="11">
    <source>
        <dbReference type="PROSITE" id="PS50135"/>
    </source>
</evidence>
<feature type="domain" description="ZZ-type" evidence="11">
    <location>
        <begin position="127"/>
        <end position="177"/>
    </location>
</feature>
<dbReference type="GO" id="GO:0000423">
    <property type="term" value="P:mitophagy"/>
    <property type="evidence" value="ECO:0007669"/>
    <property type="project" value="TreeGrafter"/>
</dbReference>
<dbReference type="Pfam" id="PF00569">
    <property type="entry name" value="ZZ"/>
    <property type="match status" value="1"/>
</dbReference>
<name>A0A182RRA3_ANOFN</name>
<dbReference type="PANTHER" id="PTHR15090:SF0">
    <property type="entry name" value="SEQUESTOSOME-1"/>
    <property type="match status" value="1"/>
</dbReference>
<evidence type="ECO:0000256" key="1">
    <source>
        <dbReference type="ARBA" id="ARBA00004123"/>
    </source>
</evidence>
<dbReference type="EnsemblMetazoa" id="AFUN008798-RA">
    <property type="protein sequence ID" value="AFUN008798-PA"/>
    <property type="gene ID" value="AFUN008798"/>
</dbReference>
<feature type="domain" description="UBA" evidence="10">
    <location>
        <begin position="767"/>
        <end position="812"/>
    </location>
</feature>
<dbReference type="PANTHER" id="PTHR15090">
    <property type="entry name" value="SEQUESTOSOME 1-RELATED"/>
    <property type="match status" value="1"/>
</dbReference>
<dbReference type="Gene3D" id="3.10.20.90">
    <property type="entry name" value="Phosphatidylinositol 3-kinase Catalytic Subunit, Chain A, domain 1"/>
    <property type="match status" value="1"/>
</dbReference>
<feature type="region of interest" description="Disordered" evidence="9">
    <location>
        <begin position="205"/>
        <end position="294"/>
    </location>
</feature>
<feature type="region of interest" description="Disordered" evidence="9">
    <location>
        <begin position="435"/>
        <end position="487"/>
    </location>
</feature>
<comment type="subcellular location">
    <subcellularLocation>
        <location evidence="2">Cytoplasm</location>
    </subcellularLocation>
    <subcellularLocation>
        <location evidence="1">Nucleus</location>
    </subcellularLocation>
</comment>
<dbReference type="GO" id="GO:0016235">
    <property type="term" value="C:aggresome"/>
    <property type="evidence" value="ECO:0007669"/>
    <property type="project" value="TreeGrafter"/>
</dbReference>
<feature type="compositionally biased region" description="Low complexity" evidence="9">
    <location>
        <begin position="728"/>
        <end position="758"/>
    </location>
</feature>
<dbReference type="GO" id="GO:0070530">
    <property type="term" value="F:K63-linked polyubiquitin modification-dependent protein binding"/>
    <property type="evidence" value="ECO:0007669"/>
    <property type="project" value="TreeGrafter"/>
</dbReference>
<keyword evidence="6" id="KW-0862">Zinc</keyword>
<dbReference type="InterPro" id="IPR033741">
    <property type="entry name" value="SQSTM_UBA"/>
</dbReference>
<dbReference type="GO" id="GO:0005634">
    <property type="term" value="C:nucleus"/>
    <property type="evidence" value="ECO:0007669"/>
    <property type="project" value="UniProtKB-SubCell"/>
</dbReference>
<dbReference type="PROSITE" id="PS50030">
    <property type="entry name" value="UBA"/>
    <property type="match status" value="1"/>
</dbReference>
<feature type="compositionally biased region" description="Basic and acidic residues" evidence="9">
    <location>
        <begin position="528"/>
        <end position="537"/>
    </location>
</feature>
<feature type="region of interest" description="Disordered" evidence="9">
    <location>
        <begin position="528"/>
        <end position="628"/>
    </location>
</feature>
<evidence type="ECO:0000256" key="2">
    <source>
        <dbReference type="ARBA" id="ARBA00004496"/>
    </source>
</evidence>
<evidence type="ECO:0000256" key="6">
    <source>
        <dbReference type="ARBA" id="ARBA00022833"/>
    </source>
</evidence>
<evidence type="ECO:0000313" key="12">
    <source>
        <dbReference type="EnsemblMetazoa" id="AFUN008798-PA"/>
    </source>
</evidence>
<dbReference type="InterPro" id="IPR043145">
    <property type="entry name" value="Znf_ZZ_sf"/>
</dbReference>
<dbReference type="InterPro" id="IPR000433">
    <property type="entry name" value="Znf_ZZ"/>
</dbReference>
<dbReference type="PROSITE" id="PS50135">
    <property type="entry name" value="ZF_ZZ_2"/>
    <property type="match status" value="1"/>
</dbReference>
<dbReference type="Gene3D" id="3.30.60.90">
    <property type="match status" value="1"/>
</dbReference>
<reference evidence="12" key="1">
    <citation type="submission" date="2020-05" db="UniProtKB">
        <authorList>
            <consortium name="EnsemblMetazoa"/>
        </authorList>
    </citation>
    <scope>IDENTIFICATION</scope>
    <source>
        <strain evidence="12">FUMOZ</strain>
    </source>
</reference>
<dbReference type="SUPFAM" id="SSF57850">
    <property type="entry name" value="RING/U-box"/>
    <property type="match status" value="1"/>
</dbReference>
<accession>A0A182RRA3</accession>
<dbReference type="STRING" id="62324.A0A182RRA3"/>
<dbReference type="InterPro" id="IPR000270">
    <property type="entry name" value="PB1_dom"/>
</dbReference>
<keyword evidence="3" id="KW-0963">Cytoplasm</keyword>
<dbReference type="Pfam" id="PF00564">
    <property type="entry name" value="PB1"/>
    <property type="match status" value="1"/>
</dbReference>
<dbReference type="GO" id="GO:0008270">
    <property type="term" value="F:zinc ion binding"/>
    <property type="evidence" value="ECO:0007669"/>
    <property type="project" value="UniProtKB-KW"/>
</dbReference>
<feature type="compositionally biased region" description="Basic and acidic residues" evidence="9">
    <location>
        <begin position="549"/>
        <end position="561"/>
    </location>
</feature>
<dbReference type="SMART" id="SM00291">
    <property type="entry name" value="ZnF_ZZ"/>
    <property type="match status" value="1"/>
</dbReference>
<dbReference type="Pfam" id="PF16577">
    <property type="entry name" value="UBA_5"/>
    <property type="match status" value="1"/>
</dbReference>
<evidence type="ECO:0000256" key="8">
    <source>
        <dbReference type="PROSITE-ProRule" id="PRU00228"/>
    </source>
</evidence>
<evidence type="ECO:0000256" key="3">
    <source>
        <dbReference type="ARBA" id="ARBA00022490"/>
    </source>
</evidence>
<keyword evidence="7" id="KW-0539">Nucleus</keyword>
<feature type="region of interest" description="Disordered" evidence="9">
    <location>
        <begin position="640"/>
        <end position="766"/>
    </location>
</feature>
<feature type="compositionally biased region" description="Polar residues" evidence="9">
    <location>
        <begin position="457"/>
        <end position="476"/>
    </location>
</feature>
<sequence>MSGLISLKITIEQEANYLLFGDRICRDVKELNAFCLNRYQDLHKNVDDFRYYWIDDDGDEIRITTDEDYQSFLQAMVNAKARLFVVGKNTPLVETSIREEPAVHAETGDVPMQKDATSDDVTSRPVHQHTICDVCDELIVGHRYKCLTCHDYDLCMNCEAKFRHKDHLMLRIPKPAMVNRSQSTVSRMLDKLRVYSSRITSNVEKEAGLDAETNGSAGNENPETAGTRRANARSVYRSKHSEERRTNETSKSSRSGKSCGNDRKQHSSAGAAETSGERCSRETKEKPSVPSLSEMTQRCRDMMFMYLNSVDALDTEEKSVPWSTNDHVAVANVAAATANAAAARAAAIASKVMNAKVAPKNDKPSPSQEPAQPSVDAMQQILRQTYAQKPVAPVSYLPFVNLGWPSQEKLMSASENISKLLDPLGLSFELRHKSATSPSTASGCSKPRGCAEDGAVPSTSAAVGETTSSIPTTSTAEPAVVQQEKKQVKIVEPNKSTAVEETFSTAQELPTLAVPVFEQSNEKDVEAVKASVDDKAEIPQAKKTTSAKLESDSVCEKKPEAEAENEVVDDEDDSQNTSSASLLTDDDQDLLDVAEDEEKGSTPSKPSAEKAWTLIDLPEEHDEERIANAPLDAIAKLIGRDLSSPDKEPLQSKSISASKEKKKDRTTDEKQKELKKSAVPGKSSADRENEYEMFRKMITEQTGRSDRSVEVDKPQSPTVAAKEVKAISASPPNSGPSSSSSGSSSRSGKSSRKSSSSAQQKDFTVYSHRPHVNHAIHTMMTMGFSNHNGWLTQLLESLNGDIPKALDLLLQHRH</sequence>
<dbReference type="Gene3D" id="1.10.8.10">
    <property type="entry name" value="DNA helicase RuvA subunit, C-terminal domain"/>
    <property type="match status" value="1"/>
</dbReference>
<dbReference type="GO" id="GO:0044753">
    <property type="term" value="C:amphisome"/>
    <property type="evidence" value="ECO:0007669"/>
    <property type="project" value="TreeGrafter"/>
</dbReference>
<dbReference type="GO" id="GO:0035973">
    <property type="term" value="P:aggrephagy"/>
    <property type="evidence" value="ECO:0007669"/>
    <property type="project" value="TreeGrafter"/>
</dbReference>
<evidence type="ECO:0008006" key="13">
    <source>
        <dbReference type="Google" id="ProtNLM"/>
    </source>
</evidence>
<feature type="compositionally biased region" description="Acidic residues" evidence="9">
    <location>
        <begin position="562"/>
        <end position="574"/>
    </location>
</feature>
<feature type="compositionally biased region" description="Basic and acidic residues" evidence="9">
    <location>
        <begin position="684"/>
        <end position="713"/>
    </location>
</feature>
<dbReference type="CDD" id="cd14320">
    <property type="entry name" value="UBA_SQSTM"/>
    <property type="match status" value="1"/>
</dbReference>
<protein>
    <recommendedName>
        <fullName evidence="13">ZZ-type domain-containing protein</fullName>
    </recommendedName>
</protein>
<dbReference type="GO" id="GO:0007032">
    <property type="term" value="P:endosome organization"/>
    <property type="evidence" value="ECO:0007669"/>
    <property type="project" value="TreeGrafter"/>
</dbReference>
<feature type="compositionally biased region" description="Basic and acidic residues" evidence="9">
    <location>
        <begin position="239"/>
        <end position="248"/>
    </location>
</feature>
<dbReference type="AlphaFoldDB" id="A0A182RRA3"/>
<dbReference type="SUPFAM" id="SSF54277">
    <property type="entry name" value="CAD &amp; PB1 domains"/>
    <property type="match status" value="1"/>
</dbReference>
<feature type="compositionally biased region" description="Basic and acidic residues" evidence="9">
    <location>
        <begin position="658"/>
        <end position="676"/>
    </location>
</feature>
<dbReference type="InterPro" id="IPR009060">
    <property type="entry name" value="UBA-like_sf"/>
</dbReference>
<feature type="compositionally biased region" description="Polar residues" evidence="9">
    <location>
        <begin position="249"/>
        <end position="258"/>
    </location>
</feature>
<dbReference type="PROSITE" id="PS01357">
    <property type="entry name" value="ZF_ZZ_1"/>
    <property type="match status" value="1"/>
</dbReference>